<organism evidence="14 15">
    <name type="scientific">Blepharisma stoltei</name>
    <dbReference type="NCBI Taxonomy" id="1481888"/>
    <lineage>
        <taxon>Eukaryota</taxon>
        <taxon>Sar</taxon>
        <taxon>Alveolata</taxon>
        <taxon>Ciliophora</taxon>
        <taxon>Postciliodesmatophora</taxon>
        <taxon>Heterotrichea</taxon>
        <taxon>Heterotrichida</taxon>
        <taxon>Blepharismidae</taxon>
        <taxon>Blepharisma</taxon>
    </lineage>
</organism>
<keyword evidence="4" id="KW-0418">Kinase</keyword>
<keyword evidence="15" id="KW-1185">Reference proteome</keyword>
<evidence type="ECO:0000256" key="8">
    <source>
        <dbReference type="PIRSR" id="PIRSR630616-3"/>
    </source>
</evidence>
<feature type="binding site" evidence="7">
    <location>
        <position position="237"/>
    </location>
    <ligand>
        <name>ATP</name>
        <dbReference type="ChEBI" id="CHEBI:30616"/>
    </ligand>
</feature>
<feature type="active site" description="Proton acceptor" evidence="6">
    <location>
        <position position="219"/>
    </location>
</feature>
<dbReference type="PANTHER" id="PTHR24350">
    <property type="entry name" value="SERINE/THREONINE-PROTEIN KINASE IAL-RELATED"/>
    <property type="match status" value="1"/>
</dbReference>
<dbReference type="Gene3D" id="1.10.510.10">
    <property type="entry name" value="Transferase(Phosphotransferase) domain 1"/>
    <property type="match status" value="1"/>
</dbReference>
<dbReference type="PROSITE" id="PS00108">
    <property type="entry name" value="PROTEIN_KINASE_ST"/>
    <property type="match status" value="1"/>
</dbReference>
<dbReference type="PROSITE" id="PS00107">
    <property type="entry name" value="PROTEIN_KINASE_ATP"/>
    <property type="match status" value="1"/>
</dbReference>
<accession>A0AAU9JGS3</accession>
<evidence type="ECO:0000256" key="12">
    <source>
        <dbReference type="SAM" id="Phobius"/>
    </source>
</evidence>
<dbReference type="InterPro" id="IPR017441">
    <property type="entry name" value="Protein_kinase_ATP_BS"/>
</dbReference>
<keyword evidence="12" id="KW-1133">Transmembrane helix</keyword>
<evidence type="ECO:0000256" key="9">
    <source>
        <dbReference type="PROSITE-ProRule" id="PRU10141"/>
    </source>
</evidence>
<dbReference type="SMART" id="SM00220">
    <property type="entry name" value="S_TKc"/>
    <property type="match status" value="1"/>
</dbReference>
<feature type="compositionally biased region" description="Polar residues" evidence="11">
    <location>
        <begin position="26"/>
        <end position="62"/>
    </location>
</feature>
<feature type="binding site" evidence="7">
    <location>
        <begin position="223"/>
        <end position="224"/>
    </location>
    <ligand>
        <name>ATP</name>
        <dbReference type="ChEBI" id="CHEBI:30616"/>
    </ligand>
</feature>
<dbReference type="Pfam" id="PF00069">
    <property type="entry name" value="Pkinase"/>
    <property type="match status" value="1"/>
</dbReference>
<dbReference type="GO" id="GO:0004674">
    <property type="term" value="F:protein serine/threonine kinase activity"/>
    <property type="evidence" value="ECO:0007669"/>
    <property type="project" value="UniProtKB-KW"/>
</dbReference>
<name>A0AAU9JGS3_9CILI</name>
<keyword evidence="12" id="KW-0472">Membrane</keyword>
<evidence type="ECO:0000259" key="13">
    <source>
        <dbReference type="PROSITE" id="PS50011"/>
    </source>
</evidence>
<feature type="cross-link" description="Glycyl lysine isopeptide (Lys-Gly) (interchain with G-Cter in SUMO2)" evidence="8">
    <location>
        <position position="221"/>
    </location>
</feature>
<reference evidence="14" key="1">
    <citation type="submission" date="2021-09" db="EMBL/GenBank/DDBJ databases">
        <authorList>
            <consortium name="AG Swart"/>
            <person name="Singh M."/>
            <person name="Singh A."/>
            <person name="Seah K."/>
            <person name="Emmerich C."/>
        </authorList>
    </citation>
    <scope>NUCLEOTIDE SEQUENCE</scope>
    <source>
        <strain evidence="14">ATCC30299</strain>
    </source>
</reference>
<protein>
    <recommendedName>
        <fullName evidence="13">Protein kinase domain-containing protein</fullName>
    </recommendedName>
</protein>
<comment type="caution">
    <text evidence="14">The sequence shown here is derived from an EMBL/GenBank/DDBJ whole genome shotgun (WGS) entry which is preliminary data.</text>
</comment>
<evidence type="ECO:0000256" key="3">
    <source>
        <dbReference type="ARBA" id="ARBA00022741"/>
    </source>
</evidence>
<dbReference type="InterPro" id="IPR008271">
    <property type="entry name" value="Ser/Thr_kinase_AS"/>
</dbReference>
<dbReference type="InterPro" id="IPR000719">
    <property type="entry name" value="Prot_kinase_dom"/>
</dbReference>
<dbReference type="FunFam" id="1.10.510.10:FF:000956">
    <property type="entry name" value="CAMK family protein kinase"/>
    <property type="match status" value="1"/>
</dbReference>
<evidence type="ECO:0000256" key="4">
    <source>
        <dbReference type="ARBA" id="ARBA00022777"/>
    </source>
</evidence>
<dbReference type="GO" id="GO:0005524">
    <property type="term" value="F:ATP binding"/>
    <property type="evidence" value="ECO:0007669"/>
    <property type="project" value="UniProtKB-UniRule"/>
</dbReference>
<keyword evidence="12" id="KW-0812">Transmembrane</keyword>
<sequence>MKPRALISKPKPASHIISKTPLPPSANLSATISPIKTPIRSNTVKTSSVHPQLTAKIQSRPRTATLKLDDIRRPDSETPANPEEKKTQSKIEHYVFGRQLGQGAYAIVRLATHRQSKSQFAVKTYEKSKLTDVRRKTGVKREISILQRLDHPYTIKLIEALDGPKQVNLVMEYVGPSSLHGYLYKKASRKLDDLEAKKFFQQIVQGIEYCHSKNITHRDIKLENILLDKDQNVKIIDFGFATCMASTKTTRLFCGTPSYMAPEILSNKDYIGNPVDIWALGVLLFVMLCGFFPFKGANDRDLYKKIMSANFQIPEYVSPTAQELIRMMIQKDPNHRPSCKEILEAPWLALTEIVEPWLNYEHLHELKDIEIKDTVASELASTRATESVKS</sequence>
<keyword evidence="5 7" id="KW-0067">ATP-binding</keyword>
<evidence type="ECO:0000256" key="10">
    <source>
        <dbReference type="RuleBase" id="RU000304"/>
    </source>
</evidence>
<dbReference type="InterPro" id="IPR011009">
    <property type="entry name" value="Kinase-like_dom_sf"/>
</dbReference>
<evidence type="ECO:0000256" key="2">
    <source>
        <dbReference type="ARBA" id="ARBA00022679"/>
    </source>
</evidence>
<dbReference type="AlphaFoldDB" id="A0AAU9JGS3"/>
<dbReference type="CDD" id="cd14003">
    <property type="entry name" value="STKc_AMPK-like"/>
    <property type="match status" value="1"/>
</dbReference>
<feature type="region of interest" description="Disordered" evidence="11">
    <location>
        <begin position="1"/>
        <end position="90"/>
    </location>
</feature>
<dbReference type="EMBL" id="CAJZBQ010000040">
    <property type="protein sequence ID" value="CAG9326094.1"/>
    <property type="molecule type" value="Genomic_DNA"/>
</dbReference>
<proteinExistence type="inferred from homology"/>
<dbReference type="InterPro" id="IPR030616">
    <property type="entry name" value="Aur-like"/>
</dbReference>
<evidence type="ECO:0000313" key="14">
    <source>
        <dbReference type="EMBL" id="CAG9326094.1"/>
    </source>
</evidence>
<comment type="similarity">
    <text evidence="10">Belongs to the protein kinase superfamily.</text>
</comment>
<evidence type="ECO:0000256" key="5">
    <source>
        <dbReference type="ARBA" id="ARBA00022840"/>
    </source>
</evidence>
<evidence type="ECO:0000256" key="6">
    <source>
        <dbReference type="PIRSR" id="PIRSR630616-1"/>
    </source>
</evidence>
<evidence type="ECO:0000256" key="7">
    <source>
        <dbReference type="PIRSR" id="PIRSR630616-2"/>
    </source>
</evidence>
<keyword evidence="2" id="KW-0808">Transferase</keyword>
<feature type="binding site" evidence="7 9">
    <location>
        <position position="123"/>
    </location>
    <ligand>
        <name>ATP</name>
        <dbReference type="ChEBI" id="CHEBI:30616"/>
    </ligand>
</feature>
<feature type="transmembrane region" description="Helical" evidence="12">
    <location>
        <begin position="277"/>
        <end position="297"/>
    </location>
</feature>
<evidence type="ECO:0000256" key="1">
    <source>
        <dbReference type="ARBA" id="ARBA00022527"/>
    </source>
</evidence>
<dbReference type="PROSITE" id="PS50011">
    <property type="entry name" value="PROTEIN_KINASE_DOM"/>
    <property type="match status" value="1"/>
</dbReference>
<dbReference type="Proteomes" id="UP001162131">
    <property type="component" value="Unassembled WGS sequence"/>
</dbReference>
<dbReference type="FunFam" id="3.30.200.20:FF:000042">
    <property type="entry name" value="Aurora kinase A"/>
    <property type="match status" value="1"/>
</dbReference>
<feature type="domain" description="Protein kinase" evidence="13">
    <location>
        <begin position="94"/>
        <end position="348"/>
    </location>
</feature>
<feature type="compositionally biased region" description="Basic and acidic residues" evidence="11">
    <location>
        <begin position="67"/>
        <end position="90"/>
    </location>
</feature>
<evidence type="ECO:0000256" key="11">
    <source>
        <dbReference type="SAM" id="MobiDB-lite"/>
    </source>
</evidence>
<evidence type="ECO:0000313" key="15">
    <source>
        <dbReference type="Proteomes" id="UP001162131"/>
    </source>
</evidence>
<gene>
    <name evidence="14" type="ORF">BSTOLATCC_MIC40534</name>
</gene>
<dbReference type="SUPFAM" id="SSF56112">
    <property type="entry name" value="Protein kinase-like (PK-like)"/>
    <property type="match status" value="1"/>
</dbReference>
<keyword evidence="3 7" id="KW-0547">Nucleotide-binding</keyword>
<keyword evidence="1 10" id="KW-0723">Serine/threonine-protein kinase</keyword>